<accession>A0ABQ9N2M2</accession>
<sequence length="501" mass="57590">MDNFFIYLPIFLTLYVLTKHFVSKLQNLPPSPCLSLPIIGHLYLLKRPLHRTLSQISNQKGPILYFHFGSRPVIVVSSPSLAEECFTKNDIVFANRPRLTIGKHLGYNYNGLAWAPYGGLWRNLRRVSAIYLLSNLRLQTLSSIRADEVKSLIRSLLSKQSQIVKIRTSFFELTVNMMMRLLAGKRYYGETVAESEEVKMFREIQEETFSLASMPNFGDFIPIMKWIGPRTEKRMADLQIKRERFMQNMVEEHRKRLASFDSDETQGGNMIDILLSLQKTDPEFYKDEMIRSLVVVQLLAGTESSVNPMEWAISLLLNHPKVLKKAQAEIDNIVGQERLINETDLARLPYVCAVINETLRMYTPGPLLMPHESSQDCTVGGYRVPRGTMLIVNMWAIQNDPKIWVDPEKFRPERFEDNEGMRDGFKFLPFGTGRRRCPGEGLAMCVIGLTLGSLIQCFEWEKANEEMVDMREKSGFQLAKDRPLHVKCRIRPGMAEVLSQI</sequence>
<keyword evidence="5 6" id="KW-0503">Monooxygenase</keyword>
<reference evidence="8" key="1">
    <citation type="journal article" date="2023" name="Plant Biotechnol. J.">
        <title>Chromosome-level wild Hevea brasiliensis genome provides new tools for genomic-assisted breeding and valuable loci to elevate rubber yield.</title>
        <authorList>
            <person name="Cheng H."/>
            <person name="Song X."/>
            <person name="Hu Y."/>
            <person name="Wu T."/>
            <person name="Yang Q."/>
            <person name="An Z."/>
            <person name="Feng S."/>
            <person name="Deng Z."/>
            <person name="Wu W."/>
            <person name="Zeng X."/>
            <person name="Tu M."/>
            <person name="Wang X."/>
            <person name="Huang H."/>
        </authorList>
    </citation>
    <scope>NUCLEOTIDE SEQUENCE</scope>
    <source>
        <strain evidence="8">MT/VB/25A 57/8</strain>
    </source>
</reference>
<dbReference type="InterPro" id="IPR002401">
    <property type="entry name" value="Cyt_P450_E_grp-I"/>
</dbReference>
<dbReference type="Gene3D" id="1.10.630.10">
    <property type="entry name" value="Cytochrome P450"/>
    <property type="match status" value="1"/>
</dbReference>
<keyword evidence="9" id="KW-1185">Reference proteome</keyword>
<evidence type="ECO:0000256" key="6">
    <source>
        <dbReference type="RuleBase" id="RU000461"/>
    </source>
</evidence>
<dbReference type="InterPro" id="IPR001128">
    <property type="entry name" value="Cyt_P450"/>
</dbReference>
<dbReference type="InterPro" id="IPR050651">
    <property type="entry name" value="Plant_Cytochrome_P450_Monoox"/>
</dbReference>
<dbReference type="PANTHER" id="PTHR47947">
    <property type="entry name" value="CYTOCHROME P450 82C3-RELATED"/>
    <property type="match status" value="1"/>
</dbReference>
<comment type="caution">
    <text evidence="8">The sequence shown here is derived from an EMBL/GenBank/DDBJ whole genome shotgun (WGS) entry which is preliminary data.</text>
</comment>
<keyword evidence="1 6" id="KW-0349">Heme</keyword>
<dbReference type="SUPFAM" id="SSF48264">
    <property type="entry name" value="Cytochrome P450"/>
    <property type="match status" value="1"/>
</dbReference>
<name>A0ABQ9N2M2_HEVBR</name>
<evidence type="ECO:0008006" key="10">
    <source>
        <dbReference type="Google" id="ProtNLM"/>
    </source>
</evidence>
<dbReference type="InterPro" id="IPR017972">
    <property type="entry name" value="Cyt_P450_CS"/>
</dbReference>
<dbReference type="Pfam" id="PF00067">
    <property type="entry name" value="p450"/>
    <property type="match status" value="1"/>
</dbReference>
<evidence type="ECO:0000256" key="7">
    <source>
        <dbReference type="SAM" id="SignalP"/>
    </source>
</evidence>
<keyword evidence="2 6" id="KW-0479">Metal-binding</keyword>
<dbReference type="PRINTS" id="PR00463">
    <property type="entry name" value="EP450I"/>
</dbReference>
<dbReference type="CDD" id="cd20653">
    <property type="entry name" value="CYP81"/>
    <property type="match status" value="1"/>
</dbReference>
<protein>
    <recommendedName>
        <fullName evidence="10">Cytochrome P450</fullName>
    </recommendedName>
</protein>
<dbReference type="EMBL" id="JARPOI010000002">
    <property type="protein sequence ID" value="KAJ9186797.1"/>
    <property type="molecule type" value="Genomic_DNA"/>
</dbReference>
<dbReference type="PANTHER" id="PTHR47947:SF60">
    <property type="entry name" value="CYTOCHROME P450"/>
    <property type="match status" value="1"/>
</dbReference>
<evidence type="ECO:0000256" key="1">
    <source>
        <dbReference type="ARBA" id="ARBA00022617"/>
    </source>
</evidence>
<dbReference type="InterPro" id="IPR036396">
    <property type="entry name" value="Cyt_P450_sf"/>
</dbReference>
<dbReference type="Proteomes" id="UP001174677">
    <property type="component" value="Chromosome 2"/>
</dbReference>
<organism evidence="8 9">
    <name type="scientific">Hevea brasiliensis</name>
    <name type="common">Para rubber tree</name>
    <name type="synonym">Siphonia brasiliensis</name>
    <dbReference type="NCBI Taxonomy" id="3981"/>
    <lineage>
        <taxon>Eukaryota</taxon>
        <taxon>Viridiplantae</taxon>
        <taxon>Streptophyta</taxon>
        <taxon>Embryophyta</taxon>
        <taxon>Tracheophyta</taxon>
        <taxon>Spermatophyta</taxon>
        <taxon>Magnoliopsida</taxon>
        <taxon>eudicotyledons</taxon>
        <taxon>Gunneridae</taxon>
        <taxon>Pentapetalae</taxon>
        <taxon>rosids</taxon>
        <taxon>fabids</taxon>
        <taxon>Malpighiales</taxon>
        <taxon>Euphorbiaceae</taxon>
        <taxon>Crotonoideae</taxon>
        <taxon>Micrandreae</taxon>
        <taxon>Hevea</taxon>
    </lineage>
</organism>
<dbReference type="PROSITE" id="PS00086">
    <property type="entry name" value="CYTOCHROME_P450"/>
    <property type="match status" value="1"/>
</dbReference>
<evidence type="ECO:0000313" key="9">
    <source>
        <dbReference type="Proteomes" id="UP001174677"/>
    </source>
</evidence>
<dbReference type="PRINTS" id="PR00385">
    <property type="entry name" value="P450"/>
</dbReference>
<gene>
    <name evidence="8" type="ORF">P3X46_002330</name>
</gene>
<comment type="similarity">
    <text evidence="6">Belongs to the cytochrome P450 family.</text>
</comment>
<evidence type="ECO:0000256" key="2">
    <source>
        <dbReference type="ARBA" id="ARBA00022723"/>
    </source>
</evidence>
<evidence type="ECO:0000256" key="3">
    <source>
        <dbReference type="ARBA" id="ARBA00023002"/>
    </source>
</evidence>
<evidence type="ECO:0000313" key="8">
    <source>
        <dbReference type="EMBL" id="KAJ9186797.1"/>
    </source>
</evidence>
<evidence type="ECO:0000256" key="5">
    <source>
        <dbReference type="ARBA" id="ARBA00023033"/>
    </source>
</evidence>
<feature type="signal peptide" evidence="7">
    <location>
        <begin position="1"/>
        <end position="18"/>
    </location>
</feature>
<keyword evidence="4 6" id="KW-0408">Iron</keyword>
<proteinExistence type="inferred from homology"/>
<evidence type="ECO:0000256" key="4">
    <source>
        <dbReference type="ARBA" id="ARBA00023004"/>
    </source>
</evidence>
<feature type="chain" id="PRO_5045831603" description="Cytochrome P450" evidence="7">
    <location>
        <begin position="19"/>
        <end position="501"/>
    </location>
</feature>
<keyword evidence="7" id="KW-0732">Signal</keyword>
<keyword evidence="3 6" id="KW-0560">Oxidoreductase</keyword>